<dbReference type="PANTHER" id="PTHR21015:SF22">
    <property type="entry name" value="GLYCOSYLTRANSFERASE"/>
    <property type="match status" value="1"/>
</dbReference>
<dbReference type="CDD" id="cd03784">
    <property type="entry name" value="GT1_Gtf-like"/>
    <property type="match status" value="1"/>
</dbReference>
<dbReference type="EMBL" id="QJNU01000007">
    <property type="protein sequence ID" value="RYP11091.1"/>
    <property type="molecule type" value="Genomic_DNA"/>
</dbReference>
<dbReference type="GO" id="GO:0008194">
    <property type="term" value="F:UDP-glycosyltransferase activity"/>
    <property type="evidence" value="ECO:0007669"/>
    <property type="project" value="InterPro"/>
</dbReference>
<evidence type="ECO:0000313" key="4">
    <source>
        <dbReference type="Proteomes" id="UP000293360"/>
    </source>
</evidence>
<protein>
    <recommendedName>
        <fullName evidence="2">Erythromycin biosynthesis protein CIII-like C-terminal domain-containing protein</fullName>
    </recommendedName>
</protein>
<sequence length="469" mass="50797">MAKKPLLFFTAYPAEGHANPVLKVAHGMIARGYDVVFHCSKDFEARIRAMGAEFTEEPGFLDLADPEVLAQSLAMPPGLDALFFALLHFFIKPIPRLAESLGRALEDVRAREGPDRQIIVMAELCSSGVLPFRYGRPAPHGFGGVFPRTIGLSAIGLAVRSIDTAPYMLGLPPDSTESGRLRNAALRRLMKAGLAKPSLDALEELLRQAGATALPPGGVDLVDAWFLTPDVTLQMCLPAQEYALSDLDPKIHFVGCLPRREPRPDDPYPDWWSELVANSSSSSSSSEEEGKKKRRKKVIFVCQGTIAMDLNQLVIPTMRAFADRADDDGVLVVAALGARGATLPEGTDVPPNARVADYIPYDTVLEHADVMVSNAGTGGLNHAVVNGVPLVLAGVTEDKIESTMRATRAGYAVGLFTQNPSAEQIREGVETVLSDARYKNRAMELKAENEAMGCLDKIEGWVKKYTEEG</sequence>
<dbReference type="AlphaFoldDB" id="A0A4Q4TUE7"/>
<dbReference type="SUPFAM" id="SSF53756">
    <property type="entry name" value="UDP-Glycosyltransferase/glycogen phosphorylase"/>
    <property type="match status" value="1"/>
</dbReference>
<feature type="domain" description="Erythromycin biosynthesis protein CIII-like C-terminal" evidence="2">
    <location>
        <begin position="342"/>
        <end position="452"/>
    </location>
</feature>
<organism evidence="3 4">
    <name type="scientific">Monosporascus ibericus</name>
    <dbReference type="NCBI Taxonomy" id="155417"/>
    <lineage>
        <taxon>Eukaryota</taxon>
        <taxon>Fungi</taxon>
        <taxon>Dikarya</taxon>
        <taxon>Ascomycota</taxon>
        <taxon>Pezizomycotina</taxon>
        <taxon>Sordariomycetes</taxon>
        <taxon>Xylariomycetidae</taxon>
        <taxon>Xylariales</taxon>
        <taxon>Xylariales incertae sedis</taxon>
        <taxon>Monosporascus</taxon>
    </lineage>
</organism>
<dbReference type="GO" id="GO:0016758">
    <property type="term" value="F:hexosyltransferase activity"/>
    <property type="evidence" value="ECO:0007669"/>
    <property type="project" value="UniProtKB-ARBA"/>
</dbReference>
<comment type="caution">
    <text evidence="3">The sequence shown here is derived from an EMBL/GenBank/DDBJ whole genome shotgun (WGS) entry which is preliminary data.</text>
</comment>
<reference evidence="3 4" key="1">
    <citation type="submission" date="2018-06" db="EMBL/GenBank/DDBJ databases">
        <title>Complete Genomes of Monosporascus.</title>
        <authorList>
            <person name="Robinson A.J."/>
            <person name="Natvig D.O."/>
        </authorList>
    </citation>
    <scope>NUCLEOTIDE SEQUENCE [LARGE SCALE GENOMIC DNA]</scope>
    <source>
        <strain evidence="3 4">CBS 110550</strain>
    </source>
</reference>
<dbReference type="Gene3D" id="3.40.50.2000">
    <property type="entry name" value="Glycogen Phosphorylase B"/>
    <property type="match status" value="2"/>
</dbReference>
<accession>A0A4Q4TUE7</accession>
<keyword evidence="4" id="KW-1185">Reference proteome</keyword>
<evidence type="ECO:0000259" key="2">
    <source>
        <dbReference type="Pfam" id="PF06722"/>
    </source>
</evidence>
<dbReference type="Proteomes" id="UP000293360">
    <property type="component" value="Unassembled WGS sequence"/>
</dbReference>
<dbReference type="Pfam" id="PF06722">
    <property type="entry name" value="EryCIII-like_C"/>
    <property type="match status" value="1"/>
</dbReference>
<gene>
    <name evidence="3" type="ORF">DL764_000249</name>
</gene>
<keyword evidence="1" id="KW-0808">Transferase</keyword>
<dbReference type="PANTHER" id="PTHR21015">
    <property type="entry name" value="UDP-N-ACETYLGLUCOSAMINE--N-ACETYLMURAMYL-(PENTAPEPTIDE) PYROPHOSPHORYL-UNDECAPRENOL N-ACETYLGLUCOSAMINE TRANSFERASE 1"/>
    <property type="match status" value="1"/>
</dbReference>
<dbReference type="InterPro" id="IPR010610">
    <property type="entry name" value="EryCIII-like_C"/>
</dbReference>
<proteinExistence type="predicted"/>
<dbReference type="STRING" id="155417.A0A4Q4TUE7"/>
<evidence type="ECO:0000256" key="1">
    <source>
        <dbReference type="ARBA" id="ARBA00022679"/>
    </source>
</evidence>
<dbReference type="InterPro" id="IPR002213">
    <property type="entry name" value="UDP_glucos_trans"/>
</dbReference>
<dbReference type="OrthoDB" id="5835829at2759"/>
<name>A0A4Q4TUE7_9PEZI</name>
<evidence type="ECO:0000313" key="3">
    <source>
        <dbReference type="EMBL" id="RYP11091.1"/>
    </source>
</evidence>